<dbReference type="Proteomes" id="UP000231279">
    <property type="component" value="Unassembled WGS sequence"/>
</dbReference>
<dbReference type="FunFam" id="2.60.40.790:FF:000001">
    <property type="entry name" value="Nuclear migration protein nudC"/>
    <property type="match status" value="1"/>
</dbReference>
<comment type="subcellular location">
    <subcellularLocation>
        <location evidence="1">Cytoplasmic granule</location>
    </subcellularLocation>
</comment>
<comment type="caution">
    <text evidence="6">The sequence shown here is derived from an EMBL/GenBank/DDBJ whole genome shotgun (WGS) entry which is preliminary data.</text>
</comment>
<dbReference type="GO" id="GO:0006457">
    <property type="term" value="P:protein folding"/>
    <property type="evidence" value="ECO:0007669"/>
    <property type="project" value="TreeGrafter"/>
</dbReference>
<evidence type="ECO:0000256" key="1">
    <source>
        <dbReference type="ARBA" id="ARBA00004463"/>
    </source>
</evidence>
<dbReference type="GO" id="GO:0051082">
    <property type="term" value="F:unfolded protein binding"/>
    <property type="evidence" value="ECO:0007669"/>
    <property type="project" value="TreeGrafter"/>
</dbReference>
<evidence type="ECO:0000256" key="2">
    <source>
        <dbReference type="ARBA" id="ARBA00022490"/>
    </source>
</evidence>
<dbReference type="GO" id="GO:0005737">
    <property type="term" value="C:cytoplasm"/>
    <property type="evidence" value="ECO:0007669"/>
    <property type="project" value="TreeGrafter"/>
</dbReference>
<name>A0A2G9GBG9_9LAMI</name>
<protein>
    <submittedName>
        <fullName evidence="6">Nuclear distribution protein NUDC</fullName>
    </submittedName>
</protein>
<keyword evidence="7" id="KW-1185">Reference proteome</keyword>
<proteinExistence type="predicted"/>
<gene>
    <name evidence="6" type="ORF">CDL12_24855</name>
</gene>
<dbReference type="Gene3D" id="2.60.40.790">
    <property type="match status" value="1"/>
</dbReference>
<accession>A0A2G9GBG9</accession>
<evidence type="ECO:0000256" key="3">
    <source>
        <dbReference type="ARBA" id="ARBA00053226"/>
    </source>
</evidence>
<evidence type="ECO:0000313" key="7">
    <source>
        <dbReference type="Proteomes" id="UP000231279"/>
    </source>
</evidence>
<dbReference type="GO" id="GO:0006950">
    <property type="term" value="P:response to stress"/>
    <property type="evidence" value="ECO:0007669"/>
    <property type="project" value="UniProtKB-ARBA"/>
</dbReference>
<evidence type="ECO:0000313" key="6">
    <source>
        <dbReference type="EMBL" id="PIN02629.1"/>
    </source>
</evidence>
<dbReference type="Pfam" id="PF04969">
    <property type="entry name" value="CS"/>
    <property type="match status" value="1"/>
</dbReference>
<dbReference type="PANTHER" id="PTHR12356">
    <property type="entry name" value="NUCLEAR MOVEMENT PROTEIN NUDC"/>
    <property type="match status" value="1"/>
</dbReference>
<dbReference type="OrthoDB" id="416217at2759"/>
<dbReference type="PROSITE" id="PS51203">
    <property type="entry name" value="CS"/>
    <property type="match status" value="1"/>
</dbReference>
<dbReference type="EMBL" id="NKXS01005838">
    <property type="protein sequence ID" value="PIN02629.1"/>
    <property type="molecule type" value="Genomic_DNA"/>
</dbReference>
<feature type="region of interest" description="Disordered" evidence="4">
    <location>
        <begin position="1"/>
        <end position="20"/>
    </location>
</feature>
<organism evidence="6 7">
    <name type="scientific">Handroanthus impetiginosus</name>
    <dbReference type="NCBI Taxonomy" id="429701"/>
    <lineage>
        <taxon>Eukaryota</taxon>
        <taxon>Viridiplantae</taxon>
        <taxon>Streptophyta</taxon>
        <taxon>Embryophyta</taxon>
        <taxon>Tracheophyta</taxon>
        <taxon>Spermatophyta</taxon>
        <taxon>Magnoliopsida</taxon>
        <taxon>eudicotyledons</taxon>
        <taxon>Gunneridae</taxon>
        <taxon>Pentapetalae</taxon>
        <taxon>asterids</taxon>
        <taxon>lamiids</taxon>
        <taxon>Lamiales</taxon>
        <taxon>Bignoniaceae</taxon>
        <taxon>Crescentiina</taxon>
        <taxon>Tabebuia alliance</taxon>
        <taxon>Handroanthus</taxon>
    </lineage>
</organism>
<evidence type="ECO:0000256" key="4">
    <source>
        <dbReference type="SAM" id="MobiDB-lite"/>
    </source>
</evidence>
<dbReference type="PANTHER" id="PTHR12356:SF3">
    <property type="entry name" value="NUCLEAR MIGRATION PROTEIN NUDC"/>
    <property type="match status" value="1"/>
</dbReference>
<feature type="domain" description="CS" evidence="5">
    <location>
        <begin position="88"/>
        <end position="177"/>
    </location>
</feature>
<sequence length="218" mass="24896">MAVISEIEEHDHNNSTAPSKKTFNAVLDPLNPLGFLEKAFEFVSKVTDLFKSEDENVVVRMVKDKVKIERNCAAEKNVKGVPNKDNGLDMDKYRWGQSLQEVDITIPVPAGTKSRFITYEIKKNHLKVGLKGQPPVLDAELFNTVKADDCFWILVDRKYISILLTKQNQMKWWRYLVKGEPEINTEKLKPEKSNLAGLDREMDSAVVSAMFDFGELDF</sequence>
<dbReference type="CDD" id="cd06467">
    <property type="entry name" value="p23_NUDC_like"/>
    <property type="match status" value="1"/>
</dbReference>
<dbReference type="AlphaFoldDB" id="A0A2G9GBG9"/>
<comment type="function">
    <text evidence="3">Small heat shock protein required for the establishment of auxin gradients and for patterning of the apical domain of the embryo. Involved in the specification of the cotyledon primordia. Also required for normal inflorescence and floral meristem function, normal developmental patterning and thermotolerance. Acts as a molecular chaperone.</text>
</comment>
<dbReference type="InterPro" id="IPR008978">
    <property type="entry name" value="HSP20-like_chaperone"/>
</dbReference>
<dbReference type="InterPro" id="IPR037898">
    <property type="entry name" value="NudC_fam"/>
</dbReference>
<dbReference type="InterPro" id="IPR007052">
    <property type="entry name" value="CS_dom"/>
</dbReference>
<dbReference type="STRING" id="429701.A0A2G9GBG9"/>
<reference evidence="7" key="1">
    <citation type="journal article" date="2018" name="Gigascience">
        <title>Genome assembly of the Pink Ipe (Handroanthus impetiginosus, Bignoniaceae), a highly valued, ecologically keystone Neotropical timber forest tree.</title>
        <authorList>
            <person name="Silva-Junior O.B."/>
            <person name="Grattapaglia D."/>
            <person name="Novaes E."/>
            <person name="Collevatti R.G."/>
        </authorList>
    </citation>
    <scope>NUCLEOTIDE SEQUENCE [LARGE SCALE GENOMIC DNA]</scope>
    <source>
        <strain evidence="7">cv. UFG-1</strain>
    </source>
</reference>
<dbReference type="SUPFAM" id="SSF49764">
    <property type="entry name" value="HSP20-like chaperones"/>
    <property type="match status" value="1"/>
</dbReference>
<evidence type="ECO:0000259" key="5">
    <source>
        <dbReference type="PROSITE" id="PS51203"/>
    </source>
</evidence>
<keyword evidence="2" id="KW-0963">Cytoplasm</keyword>